<keyword evidence="9" id="KW-1185">Reference proteome</keyword>
<dbReference type="Proteomes" id="UP001152024">
    <property type="component" value="Unassembled WGS sequence"/>
</dbReference>
<evidence type="ECO:0000259" key="7">
    <source>
        <dbReference type="Pfam" id="PF00892"/>
    </source>
</evidence>
<evidence type="ECO:0000313" key="8">
    <source>
        <dbReference type="EMBL" id="KAJ4115350.1"/>
    </source>
</evidence>
<sequence>MSHGMNRTEANEKGELENSTLLAPETANGAVSPSPSTTSFVSVDMDDAEFPSIWDRLRDVYSRNIGLFYVLLAQLFASIMSMTTRLLATGFETKFHALQIIFVRMLATTIIGSFYMWREKVPDFPLGPREVRGLLFLRGMAGSVGLFGLYYSLSYLDVSDATVITFLVPTLTAFIAWVALREPFTVNEALAGLIAFTGVLFVARPAFLFPNKDSFLTGYASAATTAKGMISAAKATPQERTIAICCSIFGSIAAATAYSTIRVIGKRAHSLVSVNYFAVLATVGSFLVITIHPDLQFEIPKSIAEWAVLLSIGVSGFLFQVLLTEGLQREKAGRATNLIYVQLVYAVIIDRVIWGTVPPPASFIGSALIIGSAVWVALQKKAPSEPKTMPDEERNAGLDKDRTKEA</sequence>
<feature type="transmembrane region" description="Helical" evidence="6">
    <location>
        <begin position="95"/>
        <end position="115"/>
    </location>
</feature>
<protein>
    <recommendedName>
        <fullName evidence="7">EamA domain-containing protein</fullName>
    </recommendedName>
</protein>
<evidence type="ECO:0000256" key="3">
    <source>
        <dbReference type="ARBA" id="ARBA00022989"/>
    </source>
</evidence>
<comment type="subcellular location">
    <subcellularLocation>
        <location evidence="1">Membrane</location>
        <topology evidence="1">Multi-pass membrane protein</topology>
    </subcellularLocation>
</comment>
<dbReference type="PANTHER" id="PTHR22911">
    <property type="entry name" value="ACYL-MALONYL CONDENSING ENZYME-RELATED"/>
    <property type="match status" value="1"/>
</dbReference>
<feature type="transmembrane region" description="Helical" evidence="6">
    <location>
        <begin position="189"/>
        <end position="209"/>
    </location>
</feature>
<feature type="transmembrane region" description="Helical" evidence="6">
    <location>
        <begin position="360"/>
        <end position="378"/>
    </location>
</feature>
<feature type="transmembrane region" description="Helical" evidence="6">
    <location>
        <begin position="241"/>
        <end position="261"/>
    </location>
</feature>
<evidence type="ECO:0000256" key="1">
    <source>
        <dbReference type="ARBA" id="ARBA00004141"/>
    </source>
</evidence>
<dbReference type="SUPFAM" id="SSF103481">
    <property type="entry name" value="Multidrug resistance efflux transporter EmrE"/>
    <property type="match status" value="2"/>
</dbReference>
<evidence type="ECO:0000256" key="5">
    <source>
        <dbReference type="SAM" id="MobiDB-lite"/>
    </source>
</evidence>
<evidence type="ECO:0000256" key="2">
    <source>
        <dbReference type="ARBA" id="ARBA00022692"/>
    </source>
</evidence>
<reference evidence="8" key="1">
    <citation type="submission" date="2022-09" db="EMBL/GenBank/DDBJ databases">
        <title>Fusarium specimens isolated from Avocado Roots.</title>
        <authorList>
            <person name="Stajich J."/>
            <person name="Roper C."/>
            <person name="Heimlech-Rivalta G."/>
        </authorList>
    </citation>
    <scope>NUCLEOTIDE SEQUENCE</scope>
    <source>
        <strain evidence="8">CF00095</strain>
    </source>
</reference>
<dbReference type="EMBL" id="JAOQBH010000027">
    <property type="protein sequence ID" value="KAJ4115350.1"/>
    <property type="molecule type" value="Genomic_DNA"/>
</dbReference>
<feature type="transmembrane region" description="Helical" evidence="6">
    <location>
        <begin position="303"/>
        <end position="323"/>
    </location>
</feature>
<accession>A0ABQ8QYE8</accession>
<name>A0ABQ8QYE8_FUSEQ</name>
<dbReference type="PANTHER" id="PTHR22911:SF6">
    <property type="entry name" value="SOLUTE CARRIER FAMILY 35 MEMBER G1"/>
    <property type="match status" value="1"/>
</dbReference>
<dbReference type="InterPro" id="IPR037185">
    <property type="entry name" value="EmrE-like"/>
</dbReference>
<organism evidence="8 9">
    <name type="scientific">Fusarium equiseti</name>
    <name type="common">Fusarium scirpi</name>
    <dbReference type="NCBI Taxonomy" id="61235"/>
    <lineage>
        <taxon>Eukaryota</taxon>
        <taxon>Fungi</taxon>
        <taxon>Dikarya</taxon>
        <taxon>Ascomycota</taxon>
        <taxon>Pezizomycotina</taxon>
        <taxon>Sordariomycetes</taxon>
        <taxon>Hypocreomycetidae</taxon>
        <taxon>Hypocreales</taxon>
        <taxon>Nectriaceae</taxon>
        <taxon>Fusarium</taxon>
        <taxon>Fusarium incarnatum-equiseti species complex</taxon>
    </lineage>
</organism>
<gene>
    <name evidence="8" type="ORF">NW768_011202</name>
</gene>
<feature type="domain" description="EamA" evidence="7">
    <location>
        <begin position="65"/>
        <end position="203"/>
    </location>
</feature>
<feature type="transmembrane region" description="Helical" evidence="6">
    <location>
        <begin position="335"/>
        <end position="354"/>
    </location>
</feature>
<dbReference type="Pfam" id="PF00892">
    <property type="entry name" value="EamA"/>
    <property type="match status" value="2"/>
</dbReference>
<comment type="caution">
    <text evidence="8">The sequence shown here is derived from an EMBL/GenBank/DDBJ whole genome shotgun (WGS) entry which is preliminary data.</text>
</comment>
<feature type="domain" description="EamA" evidence="7">
    <location>
        <begin position="248"/>
        <end position="376"/>
    </location>
</feature>
<evidence type="ECO:0000256" key="6">
    <source>
        <dbReference type="SAM" id="Phobius"/>
    </source>
</evidence>
<dbReference type="InterPro" id="IPR000620">
    <property type="entry name" value="EamA_dom"/>
</dbReference>
<keyword evidence="4 6" id="KW-0472">Membrane</keyword>
<feature type="region of interest" description="Disordered" evidence="5">
    <location>
        <begin position="382"/>
        <end position="406"/>
    </location>
</feature>
<evidence type="ECO:0000313" key="9">
    <source>
        <dbReference type="Proteomes" id="UP001152024"/>
    </source>
</evidence>
<proteinExistence type="predicted"/>
<feature type="transmembrane region" description="Helical" evidence="6">
    <location>
        <begin position="65"/>
        <end position="83"/>
    </location>
</feature>
<evidence type="ECO:0000256" key="4">
    <source>
        <dbReference type="ARBA" id="ARBA00023136"/>
    </source>
</evidence>
<feature type="transmembrane region" description="Helical" evidence="6">
    <location>
        <begin position="273"/>
        <end position="291"/>
    </location>
</feature>
<keyword evidence="2 6" id="KW-0812">Transmembrane</keyword>
<keyword evidence="3 6" id="KW-1133">Transmembrane helix</keyword>
<feature type="transmembrane region" description="Helical" evidence="6">
    <location>
        <begin position="135"/>
        <end position="155"/>
    </location>
</feature>
<feature type="transmembrane region" description="Helical" evidence="6">
    <location>
        <begin position="161"/>
        <end position="180"/>
    </location>
</feature>